<reference evidence="2 3" key="1">
    <citation type="journal article" date="2014" name="BMC Genomics">
        <title>Oil accumulation mechanisms of the oleaginous microalga Chlorella protothecoides revealed through its genome, transcriptomes, and proteomes.</title>
        <authorList>
            <person name="Gao C."/>
            <person name="Wang Y."/>
            <person name="Shen Y."/>
            <person name="Yan D."/>
            <person name="He X."/>
            <person name="Dai J."/>
            <person name="Wu Q."/>
        </authorList>
    </citation>
    <scope>NUCLEOTIDE SEQUENCE [LARGE SCALE GENOMIC DNA]</scope>
    <source>
        <strain evidence="2 3">0710</strain>
    </source>
</reference>
<name>A0A087SSN4_AUXPR</name>
<dbReference type="RefSeq" id="XP_011401783.1">
    <property type="nucleotide sequence ID" value="XM_011403481.1"/>
</dbReference>
<dbReference type="AlphaFoldDB" id="A0A087SSN4"/>
<accession>A0A087SSN4</accession>
<organism evidence="2 3">
    <name type="scientific">Auxenochlorella protothecoides</name>
    <name type="common">Green microalga</name>
    <name type="synonym">Chlorella protothecoides</name>
    <dbReference type="NCBI Taxonomy" id="3075"/>
    <lineage>
        <taxon>Eukaryota</taxon>
        <taxon>Viridiplantae</taxon>
        <taxon>Chlorophyta</taxon>
        <taxon>core chlorophytes</taxon>
        <taxon>Trebouxiophyceae</taxon>
        <taxon>Chlorellales</taxon>
        <taxon>Chlorellaceae</taxon>
        <taxon>Auxenochlorella</taxon>
    </lineage>
</organism>
<keyword evidence="3" id="KW-1185">Reference proteome</keyword>
<dbReference type="GeneID" id="23614959"/>
<gene>
    <name evidence="2" type="ORF">F751_3568</name>
</gene>
<evidence type="ECO:0000313" key="2">
    <source>
        <dbReference type="EMBL" id="KFM28738.1"/>
    </source>
</evidence>
<feature type="region of interest" description="Disordered" evidence="1">
    <location>
        <begin position="154"/>
        <end position="194"/>
    </location>
</feature>
<dbReference type="KEGG" id="apro:F751_3568"/>
<sequence>MRPPALLEVWAEAWLADSHTARVKQRNKNVKRGALTWEVRGLCWVQAALAHAEQPLHPNTMLLGVWRGSSCEGKAASRPSSIQIWGTGGRPGQVGPYWQLQRILKDVRRLPPQGLRLHPHPARINRIALLAKVSVISCRAPDCGQYSRWPLHGELRKSAPEPGPSTGVPPGHPSRRACVVPTPKHQDRGAERGACRRSWARVGWRVVAVAPRPSPSAPCP</sequence>
<proteinExistence type="predicted"/>
<feature type="compositionally biased region" description="Basic and acidic residues" evidence="1">
    <location>
        <begin position="184"/>
        <end position="194"/>
    </location>
</feature>
<dbReference type="EMBL" id="KL662180">
    <property type="protein sequence ID" value="KFM28738.1"/>
    <property type="molecule type" value="Genomic_DNA"/>
</dbReference>
<protein>
    <submittedName>
        <fullName evidence="2">Uncharacterized protein</fullName>
    </submittedName>
</protein>
<evidence type="ECO:0000313" key="3">
    <source>
        <dbReference type="Proteomes" id="UP000028924"/>
    </source>
</evidence>
<evidence type="ECO:0000256" key="1">
    <source>
        <dbReference type="SAM" id="MobiDB-lite"/>
    </source>
</evidence>
<dbReference type="Proteomes" id="UP000028924">
    <property type="component" value="Unassembled WGS sequence"/>
</dbReference>